<dbReference type="InterPro" id="IPR041290">
    <property type="entry name" value="Tli4_C"/>
</dbReference>
<dbReference type="EMBL" id="JAUSRR010000004">
    <property type="protein sequence ID" value="MDP9923517.1"/>
    <property type="molecule type" value="Genomic_DNA"/>
</dbReference>
<protein>
    <recommendedName>
        <fullName evidence="1">Tle cognate immunity protein 4 C-terminal domain-containing protein</fullName>
    </recommendedName>
</protein>
<gene>
    <name evidence="2" type="ORF">J2W25_002540</name>
</gene>
<feature type="domain" description="Tle cognate immunity protein 4 C-terminal" evidence="1">
    <location>
        <begin position="214"/>
        <end position="371"/>
    </location>
</feature>
<dbReference type="Proteomes" id="UP001244295">
    <property type="component" value="Unassembled WGS sequence"/>
</dbReference>
<comment type="caution">
    <text evidence="2">The sequence shown here is derived from an EMBL/GenBank/DDBJ whole genome shotgun (WGS) entry which is preliminary data.</text>
</comment>
<sequence>MSHRYPARPRRRWVWIALALLLTLFAAASRLGALPFIYAPAYTPKTMTTIASQRTTHCIGRYLITLPTDFELITGGWGDIELYYGLDANFQRVYATVKSELHDYESFWKEVNRRQSELKGATNAATNGSVLLLAEQLGKLSALLRRLGDENYGLSIKTELHVLVGQRYVVLEQESYSKDEKNISYKNSDPAPAEARLKMIASKLLPYRTAERAKPGFCMQGVLFDVGQDDETAIFSFRAKSLPDIEIDVSYHAVTGQPREGILTRRKGESRIYPEFLSIIATAREGLGKLGGAPAEESLIKTTRPVTQHNFRIERRDAERRTLDRPFFGIALTTGNEYGQSGKRHSEDNASLSDAQVLSLWDEIVASVHKR</sequence>
<proteinExistence type="predicted"/>
<dbReference type="AlphaFoldDB" id="A0AAW8DVZ9"/>
<dbReference type="RefSeq" id="WP_307636968.1">
    <property type="nucleotide sequence ID" value="NZ_JAUSRR010000004.1"/>
</dbReference>
<reference evidence="2" key="1">
    <citation type="submission" date="2023-07" db="EMBL/GenBank/DDBJ databases">
        <title>Sorghum-associated microbial communities from plants grown in Nebraska, USA.</title>
        <authorList>
            <person name="Schachtman D."/>
        </authorList>
    </citation>
    <scope>NUCLEOTIDE SEQUENCE</scope>
    <source>
        <strain evidence="2">DS2795</strain>
    </source>
</reference>
<accession>A0AAW8DVZ9</accession>
<name>A0AAW8DVZ9_9BURK</name>
<organism evidence="2 3">
    <name type="scientific">Variovorax boronicumulans</name>
    <dbReference type="NCBI Taxonomy" id="436515"/>
    <lineage>
        <taxon>Bacteria</taxon>
        <taxon>Pseudomonadati</taxon>
        <taxon>Pseudomonadota</taxon>
        <taxon>Betaproteobacteria</taxon>
        <taxon>Burkholderiales</taxon>
        <taxon>Comamonadaceae</taxon>
        <taxon>Variovorax</taxon>
    </lineage>
</organism>
<evidence type="ECO:0000259" key="1">
    <source>
        <dbReference type="Pfam" id="PF18426"/>
    </source>
</evidence>
<dbReference type="Pfam" id="PF18426">
    <property type="entry name" value="Tli4_C"/>
    <property type="match status" value="1"/>
</dbReference>
<evidence type="ECO:0000313" key="3">
    <source>
        <dbReference type="Proteomes" id="UP001244295"/>
    </source>
</evidence>
<evidence type="ECO:0000313" key="2">
    <source>
        <dbReference type="EMBL" id="MDP9923517.1"/>
    </source>
</evidence>